<reference evidence="1" key="1">
    <citation type="journal article" date="2012" name="Nat. Biotechnol.">
        <title>Draft genome sequence of pigeonpea (Cajanus cajan), an orphan legume crop of resource-poor farmers.</title>
        <authorList>
            <person name="Varshney R.K."/>
            <person name="Chen W."/>
            <person name="Li Y."/>
            <person name="Bharti A.K."/>
            <person name="Saxena R.K."/>
            <person name="Schlueter J.A."/>
            <person name="Donoghue M.T."/>
            <person name="Azam S."/>
            <person name="Fan G."/>
            <person name="Whaley A.M."/>
            <person name="Farmer A.D."/>
            <person name="Sheridan J."/>
            <person name="Iwata A."/>
            <person name="Tuteja R."/>
            <person name="Penmetsa R.V."/>
            <person name="Wu W."/>
            <person name="Upadhyaya H.D."/>
            <person name="Yang S.P."/>
            <person name="Shah T."/>
            <person name="Saxena K.B."/>
            <person name="Michael T."/>
            <person name="McCombie W.R."/>
            <person name="Yang B."/>
            <person name="Zhang G."/>
            <person name="Yang H."/>
            <person name="Wang J."/>
            <person name="Spillane C."/>
            <person name="Cook D.R."/>
            <person name="May G.D."/>
            <person name="Xu X."/>
            <person name="Jackson S.A."/>
        </authorList>
    </citation>
    <scope>NUCLEOTIDE SEQUENCE [LARGE SCALE GENOMIC DNA]</scope>
</reference>
<evidence type="ECO:0000313" key="2">
    <source>
        <dbReference type="Proteomes" id="UP000075243"/>
    </source>
</evidence>
<sequence length="90" mass="10516">MTKSLLHRLYLKQSLYSFKMQDDRPMGEQLDVFNKLILDLENIDVTIDDEDQALLLLCSLPRSHFYFKDTLIFGRDFASLDDVQATLNSK</sequence>
<dbReference type="Pfam" id="PF14223">
    <property type="entry name" value="Retrotran_gag_2"/>
    <property type="match status" value="1"/>
</dbReference>
<dbReference type="AlphaFoldDB" id="A0A151RVN4"/>
<evidence type="ECO:0000313" key="1">
    <source>
        <dbReference type="EMBL" id="KYP46596.1"/>
    </source>
</evidence>
<keyword evidence="2" id="KW-1185">Reference proteome</keyword>
<protein>
    <submittedName>
        <fullName evidence="1">Retrovirus-related Pol polyprotein from transposon TNT 1-94</fullName>
    </submittedName>
</protein>
<gene>
    <name evidence="1" type="ORF">KK1_031829</name>
</gene>
<proteinExistence type="predicted"/>
<accession>A0A151RVN4</accession>
<dbReference type="Proteomes" id="UP000075243">
    <property type="component" value="Unassembled WGS sequence"/>
</dbReference>
<dbReference type="EMBL" id="KQ483553">
    <property type="protein sequence ID" value="KYP46596.1"/>
    <property type="molecule type" value="Genomic_DNA"/>
</dbReference>
<name>A0A151RVN4_CAJCA</name>
<dbReference type="OMA" id="QFEDTMI"/>
<dbReference type="Gramene" id="C.cajan_31855.t">
    <property type="protein sequence ID" value="C.cajan_31855.t.cds1"/>
    <property type="gene ID" value="C.cajan_31855"/>
</dbReference>
<organism evidence="1 2">
    <name type="scientific">Cajanus cajan</name>
    <name type="common">Pigeon pea</name>
    <name type="synonym">Cajanus indicus</name>
    <dbReference type="NCBI Taxonomy" id="3821"/>
    <lineage>
        <taxon>Eukaryota</taxon>
        <taxon>Viridiplantae</taxon>
        <taxon>Streptophyta</taxon>
        <taxon>Embryophyta</taxon>
        <taxon>Tracheophyta</taxon>
        <taxon>Spermatophyta</taxon>
        <taxon>Magnoliopsida</taxon>
        <taxon>eudicotyledons</taxon>
        <taxon>Gunneridae</taxon>
        <taxon>Pentapetalae</taxon>
        <taxon>rosids</taxon>
        <taxon>fabids</taxon>
        <taxon>Fabales</taxon>
        <taxon>Fabaceae</taxon>
        <taxon>Papilionoideae</taxon>
        <taxon>50 kb inversion clade</taxon>
        <taxon>NPAAA clade</taxon>
        <taxon>indigoferoid/millettioid clade</taxon>
        <taxon>Phaseoleae</taxon>
        <taxon>Cajanus</taxon>
    </lineage>
</organism>